<dbReference type="GO" id="GO:0009451">
    <property type="term" value="P:RNA modification"/>
    <property type="evidence" value="ECO:0007669"/>
    <property type="project" value="InterPro"/>
</dbReference>
<evidence type="ECO:0008006" key="5">
    <source>
        <dbReference type="Google" id="ProtNLM"/>
    </source>
</evidence>
<name>A0A0K9PEF1_ZOSMR</name>
<protein>
    <recommendedName>
        <fullName evidence="5">Pentatricopeptide repeat-containing protein</fullName>
    </recommendedName>
</protein>
<dbReference type="InterPro" id="IPR046848">
    <property type="entry name" value="E_motif"/>
</dbReference>
<dbReference type="NCBIfam" id="TIGR00756">
    <property type="entry name" value="PPR"/>
    <property type="match status" value="4"/>
</dbReference>
<dbReference type="Proteomes" id="UP000036987">
    <property type="component" value="Unassembled WGS sequence"/>
</dbReference>
<dbReference type="EMBL" id="LFYR01000915">
    <property type="protein sequence ID" value="KMZ67349.1"/>
    <property type="molecule type" value="Genomic_DNA"/>
</dbReference>
<dbReference type="Pfam" id="PF01535">
    <property type="entry name" value="PPR"/>
    <property type="match status" value="5"/>
</dbReference>
<organism evidence="3 4">
    <name type="scientific">Zostera marina</name>
    <name type="common">Eelgrass</name>
    <dbReference type="NCBI Taxonomy" id="29655"/>
    <lineage>
        <taxon>Eukaryota</taxon>
        <taxon>Viridiplantae</taxon>
        <taxon>Streptophyta</taxon>
        <taxon>Embryophyta</taxon>
        <taxon>Tracheophyta</taxon>
        <taxon>Spermatophyta</taxon>
        <taxon>Magnoliopsida</taxon>
        <taxon>Liliopsida</taxon>
        <taxon>Zosteraceae</taxon>
        <taxon>Zostera</taxon>
    </lineage>
</organism>
<evidence type="ECO:0000256" key="2">
    <source>
        <dbReference type="PROSITE-ProRule" id="PRU00708"/>
    </source>
</evidence>
<dbReference type="FunFam" id="1.25.40.10:FF:000343">
    <property type="entry name" value="Pentatricopeptide repeat-containing protein At3g58590"/>
    <property type="match status" value="1"/>
</dbReference>
<dbReference type="InterPro" id="IPR011990">
    <property type="entry name" value="TPR-like_helical_dom_sf"/>
</dbReference>
<dbReference type="OMA" id="AIFSECP"/>
<feature type="repeat" description="PPR" evidence="2">
    <location>
        <begin position="163"/>
        <end position="197"/>
    </location>
</feature>
<dbReference type="Gene3D" id="1.25.40.10">
    <property type="entry name" value="Tetratricopeptide repeat domain"/>
    <property type="match status" value="4"/>
</dbReference>
<dbReference type="PANTHER" id="PTHR47926">
    <property type="entry name" value="PENTATRICOPEPTIDE REPEAT-CONTAINING PROTEIN"/>
    <property type="match status" value="1"/>
</dbReference>
<feature type="repeat" description="PPR" evidence="2">
    <location>
        <begin position="370"/>
        <end position="404"/>
    </location>
</feature>
<proteinExistence type="predicted"/>
<comment type="caution">
    <text evidence="3">The sequence shown here is derived from an EMBL/GenBank/DDBJ whole genome shotgun (WGS) entry which is preliminary data.</text>
</comment>
<dbReference type="Pfam" id="PF13041">
    <property type="entry name" value="PPR_2"/>
    <property type="match status" value="1"/>
</dbReference>
<evidence type="ECO:0000313" key="3">
    <source>
        <dbReference type="EMBL" id="KMZ67349.1"/>
    </source>
</evidence>
<reference evidence="4" key="1">
    <citation type="journal article" date="2016" name="Nature">
        <title>The genome of the seagrass Zostera marina reveals angiosperm adaptation to the sea.</title>
        <authorList>
            <person name="Olsen J.L."/>
            <person name="Rouze P."/>
            <person name="Verhelst B."/>
            <person name="Lin Y.-C."/>
            <person name="Bayer T."/>
            <person name="Collen J."/>
            <person name="Dattolo E."/>
            <person name="De Paoli E."/>
            <person name="Dittami S."/>
            <person name="Maumus F."/>
            <person name="Michel G."/>
            <person name="Kersting A."/>
            <person name="Lauritano C."/>
            <person name="Lohaus R."/>
            <person name="Toepel M."/>
            <person name="Tonon T."/>
            <person name="Vanneste K."/>
            <person name="Amirebrahimi M."/>
            <person name="Brakel J."/>
            <person name="Bostroem C."/>
            <person name="Chovatia M."/>
            <person name="Grimwood J."/>
            <person name="Jenkins J.W."/>
            <person name="Jueterbock A."/>
            <person name="Mraz A."/>
            <person name="Stam W.T."/>
            <person name="Tice H."/>
            <person name="Bornberg-Bauer E."/>
            <person name="Green P.J."/>
            <person name="Pearson G.A."/>
            <person name="Procaccini G."/>
            <person name="Duarte C.M."/>
            <person name="Schmutz J."/>
            <person name="Reusch T.B.H."/>
            <person name="Van de Peer Y."/>
        </authorList>
    </citation>
    <scope>NUCLEOTIDE SEQUENCE [LARGE SCALE GENOMIC DNA]</scope>
    <source>
        <strain evidence="4">cv. Finnish</strain>
    </source>
</reference>
<evidence type="ECO:0000313" key="4">
    <source>
        <dbReference type="Proteomes" id="UP000036987"/>
    </source>
</evidence>
<feature type="repeat" description="PPR" evidence="2">
    <location>
        <begin position="472"/>
        <end position="506"/>
    </location>
</feature>
<dbReference type="STRING" id="29655.A0A0K9PEF1"/>
<keyword evidence="4" id="KW-1185">Reference proteome</keyword>
<gene>
    <name evidence="3" type="ORF">ZOSMA_26G00980</name>
</gene>
<evidence type="ECO:0000256" key="1">
    <source>
        <dbReference type="ARBA" id="ARBA00022737"/>
    </source>
</evidence>
<sequence>MAIFYPHLKSRNLTKTPASLPILLRLLFLHTSHSDASNYVFEGTGERDLVSWTATISSLANGANKDKGNAIGAFNSMLWHGVRPNHVTVLCLINAVRAVWSRSDEVRQWRWRWRRRLGGLHGTVFKFGFGAELSVVTALLGFYSSMGEVEEVRKLFQQSPYKDLILWTALVSALSKNTLYVESIDVFRKMRASGMLPNDACIVSVLPACANSGALLLGKQIHGFAIKNKELYSETKIHNSLVDLYVKSNQLDLSISVFNMIPEKDGISWKTIICGCTDTGNPKRSLHFFLGMRRSSNIIPGASMVCSILNVASKMDNDIGLRLGSSLHCYIIRVNSCNSISVGTSLLRMYSKFGEMDISHRLFHQLPHRDLTAWTAMISVYARGDTPFLALELCKQMQQQGIEPNDMNLVAVLQACTAMRSKHVGGTIHGRVIRFGFSNNMHLTSCLIDFYCKLGSFWQGEVLFEKFQPKKDIVCWSSMINGYGFNGRGEEAIGMFQEMLKQGILPNQVTFIALLSSCSHSGLVDEGWKWFKSMERYGLSPSMEHYSCMVDMLSRQGHVNQAIDLISKMPMEPDVVIWASVLSGCREAHGDVEAVEIAASRFFRLDWKNTSYYVALSNMYANLGKWLDVERTRRFVDINHLRKTGGYSINMV</sequence>
<dbReference type="InterPro" id="IPR046960">
    <property type="entry name" value="PPR_At4g14850-like_plant"/>
</dbReference>
<dbReference type="AlphaFoldDB" id="A0A0K9PEF1"/>
<feature type="repeat" description="PPR" evidence="2">
    <location>
        <begin position="507"/>
        <end position="541"/>
    </location>
</feature>
<dbReference type="OrthoDB" id="742671at2759"/>
<dbReference type="Pfam" id="PF20431">
    <property type="entry name" value="E_motif"/>
    <property type="match status" value="1"/>
</dbReference>
<dbReference type="InterPro" id="IPR002885">
    <property type="entry name" value="PPR_rpt"/>
</dbReference>
<accession>A0A0K9PEF1</accession>
<dbReference type="FunFam" id="1.25.40.10:FF:000090">
    <property type="entry name" value="Pentatricopeptide repeat-containing protein, chloroplastic"/>
    <property type="match status" value="1"/>
</dbReference>
<dbReference type="PANTHER" id="PTHR47926:SF414">
    <property type="entry name" value="PENTATRICOPEPTIDE REPEAT-CONTAINING PROTEIN DOT4, CHLOROPLASTIC-LIKE"/>
    <property type="match status" value="1"/>
</dbReference>
<dbReference type="PROSITE" id="PS51375">
    <property type="entry name" value="PPR"/>
    <property type="match status" value="4"/>
</dbReference>
<dbReference type="GO" id="GO:0003723">
    <property type="term" value="F:RNA binding"/>
    <property type="evidence" value="ECO:0007669"/>
    <property type="project" value="InterPro"/>
</dbReference>
<keyword evidence="1" id="KW-0677">Repeat</keyword>